<dbReference type="RefSeq" id="WP_205113989.1">
    <property type="nucleotide sequence ID" value="NZ_CP070273.1"/>
</dbReference>
<name>A0ABX7IM42_9GAMM</name>
<organism evidence="1 2">
    <name type="scientific">Marinomonas foliarum</name>
    <dbReference type="NCBI Taxonomy" id="491950"/>
    <lineage>
        <taxon>Bacteria</taxon>
        <taxon>Pseudomonadati</taxon>
        <taxon>Pseudomonadota</taxon>
        <taxon>Gammaproteobacteria</taxon>
        <taxon>Oceanospirillales</taxon>
        <taxon>Oceanospirillaceae</taxon>
        <taxon>Marinomonas</taxon>
    </lineage>
</organism>
<proteinExistence type="predicted"/>
<sequence>MHRTLKMETMKPMKYSFFAQQQAFNRFKDEYNCLRSHESLDRKRPVESFKKSNRELDFPAFAL</sequence>
<protein>
    <recommendedName>
        <fullName evidence="3">Integrase-like protein</fullName>
    </recommendedName>
</protein>
<gene>
    <name evidence="1" type="ORF">JSY38_15345</name>
</gene>
<keyword evidence="2" id="KW-1185">Reference proteome</keyword>
<reference evidence="1 2" key="1">
    <citation type="submission" date="2021-02" db="EMBL/GenBank/DDBJ databases">
        <title>The genome of Marinomonas foliarum JZW.</title>
        <authorList>
            <person name="Sun M."/>
        </authorList>
    </citation>
    <scope>NUCLEOTIDE SEQUENCE [LARGE SCALE GENOMIC DNA]</scope>
    <source>
        <strain evidence="1 2">JZW</strain>
    </source>
</reference>
<accession>A0ABX7IM42</accession>
<evidence type="ECO:0008006" key="3">
    <source>
        <dbReference type="Google" id="ProtNLM"/>
    </source>
</evidence>
<dbReference type="EMBL" id="CP070273">
    <property type="protein sequence ID" value="QRV23407.1"/>
    <property type="molecule type" value="Genomic_DNA"/>
</dbReference>
<dbReference type="Proteomes" id="UP000644167">
    <property type="component" value="Chromosome"/>
</dbReference>
<evidence type="ECO:0000313" key="1">
    <source>
        <dbReference type="EMBL" id="QRV23407.1"/>
    </source>
</evidence>
<evidence type="ECO:0000313" key="2">
    <source>
        <dbReference type="Proteomes" id="UP000644167"/>
    </source>
</evidence>